<feature type="region of interest" description="Disordered" evidence="1">
    <location>
        <begin position="43"/>
        <end position="65"/>
    </location>
</feature>
<accession>A0AAQ3X1K3</accession>
<dbReference type="PANTHER" id="PTHR35470">
    <property type="entry name" value="CADMIUM TOLERANT 3"/>
    <property type="match status" value="1"/>
</dbReference>
<evidence type="ECO:0000313" key="3">
    <source>
        <dbReference type="Proteomes" id="UP001341281"/>
    </source>
</evidence>
<evidence type="ECO:0000313" key="2">
    <source>
        <dbReference type="EMBL" id="WVZ82618.1"/>
    </source>
</evidence>
<name>A0AAQ3X1K3_PASNO</name>
<protein>
    <submittedName>
        <fullName evidence="2">Uncharacterized protein</fullName>
    </submittedName>
</protein>
<keyword evidence="3" id="KW-1185">Reference proteome</keyword>
<proteinExistence type="predicted"/>
<gene>
    <name evidence="2" type="ORF">U9M48_029866</name>
</gene>
<dbReference type="InterPro" id="IPR051671">
    <property type="entry name" value="CYSTM1_HM_Tolerance"/>
</dbReference>
<dbReference type="Proteomes" id="UP001341281">
    <property type="component" value="Chromosome 06"/>
</dbReference>
<organism evidence="2 3">
    <name type="scientific">Paspalum notatum var. saurae</name>
    <dbReference type="NCBI Taxonomy" id="547442"/>
    <lineage>
        <taxon>Eukaryota</taxon>
        <taxon>Viridiplantae</taxon>
        <taxon>Streptophyta</taxon>
        <taxon>Embryophyta</taxon>
        <taxon>Tracheophyta</taxon>
        <taxon>Spermatophyta</taxon>
        <taxon>Magnoliopsida</taxon>
        <taxon>Liliopsida</taxon>
        <taxon>Poales</taxon>
        <taxon>Poaceae</taxon>
        <taxon>PACMAD clade</taxon>
        <taxon>Panicoideae</taxon>
        <taxon>Andropogonodae</taxon>
        <taxon>Paspaleae</taxon>
        <taxon>Paspalinae</taxon>
        <taxon>Paspalum</taxon>
    </lineage>
</organism>
<dbReference type="PANTHER" id="PTHR35470:SF12">
    <property type="entry name" value="PROTEIN CADMIUM TOLERANCE 1"/>
    <property type="match status" value="1"/>
</dbReference>
<reference evidence="2 3" key="1">
    <citation type="submission" date="2024-02" db="EMBL/GenBank/DDBJ databases">
        <title>High-quality chromosome-scale genome assembly of Pensacola bahiagrass (Paspalum notatum Flugge var. saurae).</title>
        <authorList>
            <person name="Vega J.M."/>
            <person name="Podio M."/>
            <person name="Orjuela J."/>
            <person name="Siena L.A."/>
            <person name="Pessino S.C."/>
            <person name="Combes M.C."/>
            <person name="Mariac C."/>
            <person name="Albertini E."/>
            <person name="Pupilli F."/>
            <person name="Ortiz J.P.A."/>
            <person name="Leblanc O."/>
        </authorList>
    </citation>
    <scope>NUCLEOTIDE SEQUENCE [LARGE SCALE GENOMIC DNA]</scope>
    <source>
        <strain evidence="2">R1</strain>
        <tissue evidence="2">Leaf</tissue>
    </source>
</reference>
<evidence type="ECO:0000256" key="1">
    <source>
        <dbReference type="SAM" id="MobiDB-lite"/>
    </source>
</evidence>
<dbReference type="EMBL" id="CP144750">
    <property type="protein sequence ID" value="WVZ82618.1"/>
    <property type="molecule type" value="Genomic_DNA"/>
</dbReference>
<sequence>MYKAPPPQDMSYYDHCHRRHQEKGCLYACVAVVGASAPAGQYEDGEPLSADPACHSASATTPTYVPRRRSSKLTVRIRLALVQLLEKVHPSERKERPEFKNEASVLEAAREFSVSA</sequence>
<dbReference type="AlphaFoldDB" id="A0AAQ3X1K3"/>